<reference evidence="1" key="1">
    <citation type="submission" date="2015-12" db="EMBL/GenBank/DDBJ databases">
        <title>Update maize B73 reference genome by single molecule sequencing technologies.</title>
        <authorList>
            <consortium name="Maize Genome Sequencing Project"/>
            <person name="Ware D."/>
        </authorList>
    </citation>
    <scope>NUCLEOTIDE SEQUENCE [LARGE SCALE GENOMIC DNA]</scope>
    <source>
        <tissue evidence="1">Seedling</tissue>
    </source>
</reference>
<dbReference type="EMBL" id="CM007650">
    <property type="protein sequence ID" value="ONM55156.1"/>
    <property type="molecule type" value="Genomic_DNA"/>
</dbReference>
<organism evidence="1">
    <name type="scientific">Zea mays</name>
    <name type="common">Maize</name>
    <dbReference type="NCBI Taxonomy" id="4577"/>
    <lineage>
        <taxon>Eukaryota</taxon>
        <taxon>Viridiplantae</taxon>
        <taxon>Streptophyta</taxon>
        <taxon>Embryophyta</taxon>
        <taxon>Tracheophyta</taxon>
        <taxon>Spermatophyta</taxon>
        <taxon>Magnoliopsida</taxon>
        <taxon>Liliopsida</taxon>
        <taxon>Poales</taxon>
        <taxon>Poaceae</taxon>
        <taxon>PACMAD clade</taxon>
        <taxon>Panicoideae</taxon>
        <taxon>Andropogonodae</taxon>
        <taxon>Andropogoneae</taxon>
        <taxon>Tripsacinae</taxon>
        <taxon>Zea</taxon>
    </lineage>
</organism>
<proteinExistence type="predicted"/>
<sequence>MGLWRHLSYYLQVDLLLVCL</sequence>
<gene>
    <name evidence="1" type="ORF">ZEAMMB73_Zm00001d020582</name>
</gene>
<dbReference type="InParanoid" id="A0A1D6I4T9"/>
<accession>A0A1D6I4T9</accession>
<dbReference type="AlphaFoldDB" id="A0A1D6I4T9"/>
<name>A0A1D6I4T9_MAIZE</name>
<evidence type="ECO:0000313" key="1">
    <source>
        <dbReference type="EMBL" id="ONM55156.1"/>
    </source>
</evidence>
<protein>
    <submittedName>
        <fullName evidence="1">Uncharacterized protein</fullName>
    </submittedName>
</protein>